<feature type="domain" description="Enoyl reductase (ER)" evidence="6">
    <location>
        <begin position="20"/>
        <end position="342"/>
    </location>
</feature>
<dbReference type="CDD" id="cd08249">
    <property type="entry name" value="enoyl_reductase_like"/>
    <property type="match status" value="1"/>
</dbReference>
<gene>
    <name evidence="7" type="ORF">T310_7955</name>
</gene>
<dbReference type="InterPro" id="IPR013149">
    <property type="entry name" value="ADH-like_C"/>
</dbReference>
<dbReference type="OrthoDB" id="48317at2759"/>
<dbReference type="GeneID" id="25320220"/>
<dbReference type="Gene3D" id="3.90.180.10">
    <property type="entry name" value="Medium-chain alcohol dehydrogenases, catalytic domain"/>
    <property type="match status" value="1"/>
</dbReference>
<dbReference type="PANTHER" id="PTHR45348:SF1">
    <property type="entry name" value="TRANS-ENOYL REDUCTASE STHE"/>
    <property type="match status" value="1"/>
</dbReference>
<dbReference type="PANTHER" id="PTHR45348">
    <property type="entry name" value="HYPOTHETICAL OXIDOREDUCTASE (EUROFUNG)"/>
    <property type="match status" value="1"/>
</dbReference>
<dbReference type="GO" id="GO:0004022">
    <property type="term" value="F:alcohol dehydrogenase (NAD+) activity"/>
    <property type="evidence" value="ECO:0007669"/>
    <property type="project" value="UniProtKB-EC"/>
</dbReference>
<dbReference type="GO" id="GO:0000166">
    <property type="term" value="F:nucleotide binding"/>
    <property type="evidence" value="ECO:0007669"/>
    <property type="project" value="UniProtKB-KW"/>
</dbReference>
<dbReference type="Proteomes" id="UP000053958">
    <property type="component" value="Unassembled WGS sequence"/>
</dbReference>
<keyword evidence="8" id="KW-1185">Reference proteome</keyword>
<organism evidence="7 8">
    <name type="scientific">Rasamsonia emersonii (strain ATCC 16479 / CBS 393.64 / IMI 116815)</name>
    <dbReference type="NCBI Taxonomy" id="1408163"/>
    <lineage>
        <taxon>Eukaryota</taxon>
        <taxon>Fungi</taxon>
        <taxon>Dikarya</taxon>
        <taxon>Ascomycota</taxon>
        <taxon>Pezizomycotina</taxon>
        <taxon>Eurotiomycetes</taxon>
        <taxon>Eurotiomycetidae</taxon>
        <taxon>Eurotiales</taxon>
        <taxon>Trichocomaceae</taxon>
        <taxon>Rasamsonia</taxon>
    </lineage>
</organism>
<dbReference type="SMART" id="SM00829">
    <property type="entry name" value="PKS_ER"/>
    <property type="match status" value="1"/>
</dbReference>
<dbReference type="AlphaFoldDB" id="A0A0F4YJ04"/>
<dbReference type="InterPro" id="IPR020843">
    <property type="entry name" value="ER"/>
</dbReference>
<dbReference type="SUPFAM" id="SSF51735">
    <property type="entry name" value="NAD(P)-binding Rossmann-fold domains"/>
    <property type="match status" value="1"/>
</dbReference>
<dbReference type="Pfam" id="PF08240">
    <property type="entry name" value="ADH_N"/>
    <property type="match status" value="1"/>
</dbReference>
<sequence length="350" mass="37092">MPGIATLPTTQKALVAGPKGEFILSHDAPVAELEPDAVIIKTTAVALNPVDTKMVGDFVTPGAIFGFDCAGTVVAVGKDVHHLKPGDRVCGSADGMDRNNPRGGAFAEYVSLLSDMTLKIPDFMPDENAAALGTALASGCMAIFHALGISPSLLDEPAKEGFHVLVYGGSSSTGTMAIQLLKLCGLRPITTCSPGKFDFVKSYGAEEAFDYNSPTCAEDIRKYTKNTLGYAVDCITQEMSTRICYGAIGRAGGRYAALDPFSEKAASRKVVKPDWILATAITGRGCSWPAPYGREGNPALREFGRPIFRTLQRLLNEGKIKSHPPRVSDGGFEDLINGVGKIRRGETGFG</sequence>
<name>A0A0F4YJ04_RASE3</name>
<keyword evidence="5 7" id="KW-0560">Oxidoreductase</keyword>
<dbReference type="EMBL" id="LASV01000498">
    <property type="protein sequence ID" value="KKA18100.1"/>
    <property type="molecule type" value="Genomic_DNA"/>
</dbReference>
<comment type="caution">
    <text evidence="7">The sequence shown here is derived from an EMBL/GenBank/DDBJ whole genome shotgun (WGS) entry which is preliminary data.</text>
</comment>
<reference evidence="7 8" key="1">
    <citation type="submission" date="2015-04" db="EMBL/GenBank/DDBJ databases">
        <authorList>
            <person name="Heijne W.H."/>
            <person name="Fedorova N.D."/>
            <person name="Nierman W.C."/>
            <person name="Vollebregt A.W."/>
            <person name="Zhao Z."/>
            <person name="Wu L."/>
            <person name="Kumar M."/>
            <person name="Stam H."/>
            <person name="van den Berg M.A."/>
            <person name="Pel H.J."/>
        </authorList>
    </citation>
    <scope>NUCLEOTIDE SEQUENCE [LARGE SCALE GENOMIC DNA]</scope>
    <source>
        <strain evidence="7 8">CBS 393.64</strain>
    </source>
</reference>
<evidence type="ECO:0000256" key="5">
    <source>
        <dbReference type="ARBA" id="ARBA00023002"/>
    </source>
</evidence>
<dbReference type="Pfam" id="PF00107">
    <property type="entry name" value="ADH_zinc_N"/>
    <property type="match status" value="1"/>
</dbReference>
<evidence type="ECO:0000256" key="1">
    <source>
        <dbReference type="ARBA" id="ARBA00008072"/>
    </source>
</evidence>
<evidence type="ECO:0000256" key="3">
    <source>
        <dbReference type="ARBA" id="ARBA00022741"/>
    </source>
</evidence>
<evidence type="ECO:0000256" key="2">
    <source>
        <dbReference type="ARBA" id="ARBA00011245"/>
    </source>
</evidence>
<dbReference type="STRING" id="1408163.A0A0F4YJ04"/>
<dbReference type="Gene3D" id="3.40.50.720">
    <property type="entry name" value="NAD(P)-binding Rossmann-like Domain"/>
    <property type="match status" value="1"/>
</dbReference>
<dbReference type="GO" id="GO:0016651">
    <property type="term" value="F:oxidoreductase activity, acting on NAD(P)H"/>
    <property type="evidence" value="ECO:0007669"/>
    <property type="project" value="InterPro"/>
</dbReference>
<dbReference type="SUPFAM" id="SSF50129">
    <property type="entry name" value="GroES-like"/>
    <property type="match status" value="1"/>
</dbReference>
<protein>
    <submittedName>
        <fullName evidence="7">Alcohol dehydrogenase</fullName>
        <ecNumber evidence="7">1.1.1.1</ecNumber>
    </submittedName>
</protein>
<evidence type="ECO:0000313" key="7">
    <source>
        <dbReference type="EMBL" id="KKA18100.1"/>
    </source>
</evidence>
<proteinExistence type="inferred from homology"/>
<comment type="similarity">
    <text evidence="1">Belongs to the zinc-containing alcohol dehydrogenase family.</text>
</comment>
<dbReference type="InterPro" id="IPR013154">
    <property type="entry name" value="ADH-like_N"/>
</dbReference>
<evidence type="ECO:0000256" key="4">
    <source>
        <dbReference type="ARBA" id="ARBA00022857"/>
    </source>
</evidence>
<dbReference type="EC" id="1.1.1.1" evidence="7"/>
<dbReference type="InterPro" id="IPR047122">
    <property type="entry name" value="Trans-enoyl_RdTase-like"/>
</dbReference>
<dbReference type="RefSeq" id="XP_013324712.1">
    <property type="nucleotide sequence ID" value="XM_013469258.1"/>
</dbReference>
<accession>A0A0F4YJ04</accession>
<keyword evidence="4" id="KW-0521">NADP</keyword>
<dbReference type="InterPro" id="IPR011032">
    <property type="entry name" value="GroES-like_sf"/>
</dbReference>
<keyword evidence="3" id="KW-0547">Nucleotide-binding</keyword>
<evidence type="ECO:0000259" key="6">
    <source>
        <dbReference type="SMART" id="SM00829"/>
    </source>
</evidence>
<evidence type="ECO:0000313" key="8">
    <source>
        <dbReference type="Proteomes" id="UP000053958"/>
    </source>
</evidence>
<comment type="subunit">
    <text evidence="2">Monomer.</text>
</comment>
<dbReference type="InterPro" id="IPR036291">
    <property type="entry name" value="NAD(P)-bd_dom_sf"/>
</dbReference>